<dbReference type="AlphaFoldDB" id="A3MU42"/>
<dbReference type="KEGG" id="pcl:Pcal_0733"/>
<dbReference type="Proteomes" id="UP000001431">
    <property type="component" value="Chromosome"/>
</dbReference>
<name>A3MU42_PYRCJ</name>
<proteinExistence type="predicted"/>
<dbReference type="EMBL" id="CP000561">
    <property type="protein sequence ID" value="ABO08159.1"/>
    <property type="molecule type" value="Genomic_DNA"/>
</dbReference>
<reference evidence="1" key="1">
    <citation type="submission" date="2007-02" db="EMBL/GenBank/DDBJ databases">
        <title>Complete sequence of Pyrobaculum calidifontis JCM 11548.</title>
        <authorList>
            <consortium name="US DOE Joint Genome Institute"/>
            <person name="Copeland A."/>
            <person name="Lucas S."/>
            <person name="Lapidus A."/>
            <person name="Barry K."/>
            <person name="Glavina del Rio T."/>
            <person name="Dalin E."/>
            <person name="Tice H."/>
            <person name="Pitluck S."/>
            <person name="Chain P."/>
            <person name="Malfatti S."/>
            <person name="Shin M."/>
            <person name="Vergez L."/>
            <person name="Schmutz J."/>
            <person name="Larimer F."/>
            <person name="Land M."/>
            <person name="Hauser L."/>
            <person name="Kyrpides N."/>
            <person name="Mikhailova N."/>
            <person name="Cozen A.E."/>
            <person name="Fitz-Gibbon S.T."/>
            <person name="House C.H."/>
            <person name="Saltikov C."/>
            <person name="Lowe T.M."/>
            <person name="Richardson P."/>
        </authorList>
    </citation>
    <scope>NUCLEOTIDE SEQUENCE [LARGE SCALE GENOMIC DNA]</scope>
    <source>
        <strain evidence="1">JCM 11548</strain>
    </source>
</reference>
<organism evidence="1 2">
    <name type="scientific">Pyrobaculum calidifontis (strain DSM 21063 / JCM 11548 / VA1)</name>
    <dbReference type="NCBI Taxonomy" id="410359"/>
    <lineage>
        <taxon>Archaea</taxon>
        <taxon>Thermoproteota</taxon>
        <taxon>Thermoprotei</taxon>
        <taxon>Thermoproteales</taxon>
        <taxon>Thermoproteaceae</taxon>
        <taxon>Pyrobaculum</taxon>
    </lineage>
</organism>
<dbReference type="eggNOG" id="arCOG07057">
    <property type="taxonomic scope" value="Archaea"/>
</dbReference>
<dbReference type="RefSeq" id="WP_011849417.1">
    <property type="nucleotide sequence ID" value="NC_009073.1"/>
</dbReference>
<dbReference type="HOGENOM" id="CLU_098908_0_1_2"/>
<accession>A3MU42</accession>
<evidence type="ECO:0000313" key="1">
    <source>
        <dbReference type="EMBL" id="ABO08159.1"/>
    </source>
</evidence>
<dbReference type="GeneID" id="4908680"/>
<sequence>MVNKTGIGLAVIALALAALAAAAWWGSWNSPPYGGMMGGGMGGGGMWGRPAGVPMGMYGVGGCPMAGWGGGLYVNDSNVVEYVKRVTGYEVISVEKYSNGYYVVVGIGGAPQREVLVFFNGVIHPEPQSMMWLGSPMRISEEEARRIAESWLASRFPGAVIEEEYTFPGYYTFHFEVSGDMQMLSVNGYSGAVWFHSWHGKYLGEVFPEAH</sequence>
<dbReference type="STRING" id="410359.Pcal_0733"/>
<gene>
    <name evidence="1" type="ordered locus">Pcal_0733</name>
</gene>
<protein>
    <submittedName>
        <fullName evidence="1">Uncharacterized protein</fullName>
    </submittedName>
</protein>
<dbReference type="OrthoDB" id="137613at2157"/>
<evidence type="ECO:0000313" key="2">
    <source>
        <dbReference type="Proteomes" id="UP000001431"/>
    </source>
</evidence>
<keyword evidence="2" id="KW-1185">Reference proteome</keyword>